<feature type="compositionally biased region" description="Polar residues" evidence="1">
    <location>
        <begin position="485"/>
        <end position="495"/>
    </location>
</feature>
<evidence type="ECO:0000313" key="4">
    <source>
        <dbReference type="Proteomes" id="UP001054902"/>
    </source>
</evidence>
<dbReference type="Proteomes" id="UP001054902">
    <property type="component" value="Unassembled WGS sequence"/>
</dbReference>
<dbReference type="PANTHER" id="PTHR13302:SF8">
    <property type="entry name" value="CONSERVED OLIGOMERIC GOLGI COMPLEX SUBUNIT 3"/>
    <property type="match status" value="1"/>
</dbReference>
<dbReference type="GO" id="GO:0006891">
    <property type="term" value="P:intra-Golgi vesicle-mediated transport"/>
    <property type="evidence" value="ECO:0007669"/>
    <property type="project" value="TreeGrafter"/>
</dbReference>
<dbReference type="InterPro" id="IPR007265">
    <property type="entry name" value="COG_su3"/>
</dbReference>
<feature type="region of interest" description="Disordered" evidence="1">
    <location>
        <begin position="465"/>
        <end position="496"/>
    </location>
</feature>
<feature type="region of interest" description="Disordered" evidence="1">
    <location>
        <begin position="74"/>
        <end position="93"/>
    </location>
</feature>
<sequence length="924" mass="102676">MSTLSPMRSNNIAGASIGGENKSLNGGGLHKQNAEGSNSIRKAKPVSYEQFAPRSTDIRSKLAKIQALTAGPIHAPKTKTNATSTSIEKINSSSDSQGTLFLSAMAPSTDAIISTFDCETSDQKSSSSVENDPIIKSTLKITTETSNHIAKILDSTSNLHNSLAKTTSLAQAITNRHASLLQHSSELSLSAERLQHESDQLAQHAKEIGLPLKHYDAVDRLGLQVGVLFKNGMIVKGLAKVKVDDGEFLSVLNDVDEAVGFFADRSEISIAQQQQQQQNGQEDPNLKESQEGSGSIEYYKRSLALQEACMDLFKDAIVDRISQTSSQIHNALDLKRKTVSGDTLEASLIYTRFHGISSRSNYLLNIVKKRMNDGKVVVPSSKSHRISQSQADMICPYTEIWNICRNTYIQNRLGLLNMSIRNHLDFLKDKHGLIGMARLASVFLMRLCTAETSLYLDFFGTKTEENKDNQSESNTEKDSSKETNETNGSGMNLNNRTKKDAASLASQVMSKDGTYYDNEFQSFLDNLCNNLHRTIRRGLVSIMELDTLCQVVSVLREERSLANASPVTMAAARSLGRVIVDAQERLIFCANGVLGKEVVRFKATPADLDYPDKLRKYKEEPDEGTECESNKPSSSDDALTLQMRIYESWFPPIRSVLKVLSKLFRVVEPKVFEDIALSSVQSCARSLKEGSVYIERKNGQLHSDLFLVKHLLILREQLSPFDIQLRSVERQLDFSDAGKAVSRFLANRNRRLFSMNTDNALVTLLREGMHTKEASIDSKRDLEDALRSACNDFIEHTASSLAGPVITFVEQCKSITATKAELSSQSFMTGDYVNAVVSRTLDRLEPQIGEVTTQMSLYMDNSATRSILLKPVIKKIMRVLEETRSYIEECATEENEGWDQDCKKDVLRCLGEIETLLRTQTGKV</sequence>
<gene>
    <name evidence="3" type="ORF">CTEN210_09277</name>
</gene>
<feature type="compositionally biased region" description="Polar residues" evidence="1">
    <location>
        <begin position="78"/>
        <end position="93"/>
    </location>
</feature>
<dbReference type="InterPro" id="IPR048685">
    <property type="entry name" value="COG3_C"/>
</dbReference>
<feature type="region of interest" description="Disordered" evidence="1">
    <location>
        <begin position="272"/>
        <end position="292"/>
    </location>
</feature>
<comment type="caution">
    <text evidence="3">The sequence shown here is derived from an EMBL/GenBank/DDBJ whole genome shotgun (WGS) entry which is preliminary data.</text>
</comment>
<evidence type="ECO:0000313" key="3">
    <source>
        <dbReference type="EMBL" id="GFH52801.1"/>
    </source>
</evidence>
<keyword evidence="4" id="KW-1185">Reference proteome</keyword>
<dbReference type="GO" id="GO:0017119">
    <property type="term" value="C:Golgi transport complex"/>
    <property type="evidence" value="ECO:0007669"/>
    <property type="project" value="TreeGrafter"/>
</dbReference>
<proteinExistence type="predicted"/>
<dbReference type="GO" id="GO:0005801">
    <property type="term" value="C:cis-Golgi network"/>
    <property type="evidence" value="ECO:0007669"/>
    <property type="project" value="InterPro"/>
</dbReference>
<feature type="compositionally biased region" description="Polar residues" evidence="1">
    <location>
        <begin position="1"/>
        <end position="13"/>
    </location>
</feature>
<dbReference type="GO" id="GO:0007030">
    <property type="term" value="P:Golgi organization"/>
    <property type="evidence" value="ECO:0007669"/>
    <property type="project" value="TreeGrafter"/>
</dbReference>
<dbReference type="Pfam" id="PF20671">
    <property type="entry name" value="COG3_C"/>
    <property type="match status" value="1"/>
</dbReference>
<evidence type="ECO:0000256" key="1">
    <source>
        <dbReference type="SAM" id="MobiDB-lite"/>
    </source>
</evidence>
<accession>A0AAD3H776</accession>
<name>A0AAD3H776_9STRA</name>
<organism evidence="3 4">
    <name type="scientific">Chaetoceros tenuissimus</name>
    <dbReference type="NCBI Taxonomy" id="426638"/>
    <lineage>
        <taxon>Eukaryota</taxon>
        <taxon>Sar</taxon>
        <taxon>Stramenopiles</taxon>
        <taxon>Ochrophyta</taxon>
        <taxon>Bacillariophyta</taxon>
        <taxon>Coscinodiscophyceae</taxon>
        <taxon>Chaetocerotophycidae</taxon>
        <taxon>Chaetocerotales</taxon>
        <taxon>Chaetocerotaceae</taxon>
        <taxon>Chaetoceros</taxon>
    </lineage>
</organism>
<evidence type="ECO:0000259" key="2">
    <source>
        <dbReference type="Pfam" id="PF20671"/>
    </source>
</evidence>
<protein>
    <recommendedName>
        <fullName evidence="2">Conserved oligomeric Golgi complex subunit 3 C-terminal domain-containing protein</fullName>
    </recommendedName>
</protein>
<dbReference type="AlphaFoldDB" id="A0AAD3H776"/>
<dbReference type="GO" id="GO:0006886">
    <property type="term" value="P:intracellular protein transport"/>
    <property type="evidence" value="ECO:0007669"/>
    <property type="project" value="InterPro"/>
</dbReference>
<dbReference type="PANTHER" id="PTHR13302">
    <property type="entry name" value="CONSERVED OLIGOMERIC GOLGI COMPLEX COMPONENT 3"/>
    <property type="match status" value="1"/>
</dbReference>
<dbReference type="GO" id="GO:0016020">
    <property type="term" value="C:membrane"/>
    <property type="evidence" value="ECO:0007669"/>
    <property type="project" value="InterPro"/>
</dbReference>
<reference evidence="3 4" key="1">
    <citation type="journal article" date="2021" name="Sci. Rep.">
        <title>The genome of the diatom Chaetoceros tenuissimus carries an ancient integrated fragment of an extant virus.</title>
        <authorList>
            <person name="Hongo Y."/>
            <person name="Kimura K."/>
            <person name="Takaki Y."/>
            <person name="Yoshida Y."/>
            <person name="Baba S."/>
            <person name="Kobayashi G."/>
            <person name="Nagasaki K."/>
            <person name="Hano T."/>
            <person name="Tomaru Y."/>
        </authorList>
    </citation>
    <scope>NUCLEOTIDE SEQUENCE [LARGE SCALE GENOMIC DNA]</scope>
    <source>
        <strain evidence="3 4">NIES-3715</strain>
    </source>
</reference>
<feature type="region of interest" description="Disordered" evidence="1">
    <location>
        <begin position="1"/>
        <end position="48"/>
    </location>
</feature>
<dbReference type="EMBL" id="BLLK01000046">
    <property type="protein sequence ID" value="GFH52801.1"/>
    <property type="molecule type" value="Genomic_DNA"/>
</dbReference>
<feature type="domain" description="Conserved oligomeric Golgi complex subunit 3 C-terminal" evidence="2">
    <location>
        <begin position="347"/>
        <end position="736"/>
    </location>
</feature>
<feature type="compositionally biased region" description="Basic and acidic residues" evidence="1">
    <location>
        <begin position="465"/>
        <end position="484"/>
    </location>
</feature>